<gene>
    <name evidence="1" type="ORF">NPIL_630901</name>
</gene>
<evidence type="ECO:0000313" key="2">
    <source>
        <dbReference type="Proteomes" id="UP000887013"/>
    </source>
</evidence>
<organism evidence="1 2">
    <name type="scientific">Nephila pilipes</name>
    <name type="common">Giant wood spider</name>
    <name type="synonym">Nephila maculata</name>
    <dbReference type="NCBI Taxonomy" id="299642"/>
    <lineage>
        <taxon>Eukaryota</taxon>
        <taxon>Metazoa</taxon>
        <taxon>Ecdysozoa</taxon>
        <taxon>Arthropoda</taxon>
        <taxon>Chelicerata</taxon>
        <taxon>Arachnida</taxon>
        <taxon>Araneae</taxon>
        <taxon>Araneomorphae</taxon>
        <taxon>Entelegynae</taxon>
        <taxon>Araneoidea</taxon>
        <taxon>Nephilidae</taxon>
        <taxon>Nephila</taxon>
    </lineage>
</organism>
<comment type="caution">
    <text evidence="1">The sequence shown here is derived from an EMBL/GenBank/DDBJ whole genome shotgun (WGS) entry which is preliminary data.</text>
</comment>
<dbReference type="EMBL" id="BMAW01028817">
    <property type="protein sequence ID" value="GFU09168.1"/>
    <property type="molecule type" value="Genomic_DNA"/>
</dbReference>
<keyword evidence="2" id="KW-1185">Reference proteome</keyword>
<sequence length="97" mass="11243">MNCPIEITSVILSAICGKLLNFSLIWGENFRELVPIYFKLIEVHCRLGDSSTVSVYEKELKRMAQIHGIVPSIADEEKFKEIIRILMFEKFMMSGRF</sequence>
<evidence type="ECO:0000313" key="1">
    <source>
        <dbReference type="EMBL" id="GFU09168.1"/>
    </source>
</evidence>
<dbReference type="AlphaFoldDB" id="A0A8X6Q6G3"/>
<dbReference type="Proteomes" id="UP000887013">
    <property type="component" value="Unassembled WGS sequence"/>
</dbReference>
<protein>
    <submittedName>
        <fullName evidence="1">Uncharacterized protein</fullName>
    </submittedName>
</protein>
<proteinExistence type="predicted"/>
<name>A0A8X6Q6G3_NEPPI</name>
<reference evidence="1" key="1">
    <citation type="submission" date="2020-08" db="EMBL/GenBank/DDBJ databases">
        <title>Multicomponent nature underlies the extraordinary mechanical properties of spider dragline silk.</title>
        <authorList>
            <person name="Kono N."/>
            <person name="Nakamura H."/>
            <person name="Mori M."/>
            <person name="Yoshida Y."/>
            <person name="Ohtoshi R."/>
            <person name="Malay A.D."/>
            <person name="Moran D.A.P."/>
            <person name="Tomita M."/>
            <person name="Numata K."/>
            <person name="Arakawa K."/>
        </authorList>
    </citation>
    <scope>NUCLEOTIDE SEQUENCE</scope>
</reference>
<accession>A0A8X6Q6G3</accession>